<gene>
    <name evidence="3" type="ordered locus">plu1140</name>
</gene>
<sequence length="351" mass="38825">MAVNVAMEWVVVENNALASRNLGDCRTLSPEACGKAKELSQRILDKGLPSVEDMRGKLASCQDDSCRKGVWTEYRQASDATINSLKQMALNGELSREELAFINHELGKELAVSGYRANDKIGRSEQSSWLNGGSGPLSGFFNTELRQKELEKSGLSKADAAQYVKEEQRNLLLLETAVGAIGGAASNKIQAKPSSVSSKNNVDKSVPAEATQVQPNQTANKSSTTTQTDVAKYFGQDRKYWSAEPVPFKGNKVYQRNDLFDPSRIDPKSGKTNVELMRAGRAPIGNDGKPVNLHHMLQKQDGPIAEVTQSFHKDNHKVIHINDNSIPSGINRSEFNKWRSDYWKQRANDFK</sequence>
<feature type="region of interest" description="Disordered" evidence="1">
    <location>
        <begin position="188"/>
        <end position="227"/>
    </location>
</feature>
<keyword evidence="4" id="KW-1185">Reference proteome</keyword>
<protein>
    <submittedName>
        <fullName evidence="3">Photorhabdus luminescens subsp. laumondii TTO1 complete genome segment 4/17</fullName>
    </submittedName>
</protein>
<organism evidence="3 4">
    <name type="scientific">Photorhabdus laumondii subsp. laumondii (strain DSM 15139 / CIP 105565 / TT01)</name>
    <name type="common">Photorhabdus luminescens subsp. laumondii</name>
    <dbReference type="NCBI Taxonomy" id="243265"/>
    <lineage>
        <taxon>Bacteria</taxon>
        <taxon>Pseudomonadati</taxon>
        <taxon>Pseudomonadota</taxon>
        <taxon>Gammaproteobacteria</taxon>
        <taxon>Enterobacterales</taxon>
        <taxon>Morganellaceae</taxon>
        <taxon>Photorhabdus</taxon>
    </lineage>
</organism>
<evidence type="ECO:0000313" key="3">
    <source>
        <dbReference type="EMBL" id="CAE13434.1"/>
    </source>
</evidence>
<dbReference type="KEGG" id="plu:plu1140"/>
<accession>Q7N7K5</accession>
<reference evidence="4" key="1">
    <citation type="journal article" date="2003" name="Nat. Biotechnol.">
        <title>The genome sequence of the entomopathogenic bacterium Photorhabdus luminescens.</title>
        <authorList>
            <person name="Duchaud E."/>
            <person name="Rusniok C."/>
            <person name="Frangeul L."/>
            <person name="Buchrieser C."/>
            <person name="Givaudan A."/>
            <person name="Taourit S."/>
            <person name="Bocs S."/>
            <person name="Boursaux-Eude C."/>
            <person name="Chandler M."/>
            <person name="Charles J.-F."/>
            <person name="Dassa E."/>
            <person name="Derose R."/>
            <person name="Derzelle S."/>
            <person name="Freyssinet G."/>
            <person name="Gaudriault S."/>
            <person name="Medigue C."/>
            <person name="Lanois A."/>
            <person name="Powell K."/>
            <person name="Siguier P."/>
            <person name="Vincent R."/>
            <person name="Wingate V."/>
            <person name="Zouine M."/>
            <person name="Glaser P."/>
            <person name="Boemare N."/>
            <person name="Danchin A."/>
            <person name="Kunst F."/>
        </authorList>
    </citation>
    <scope>NUCLEOTIDE SEQUENCE [LARGE SCALE GENOMIC DNA]</scope>
    <source>
        <strain evidence="4">DSM 15139 / CIP 105565 / TT01</strain>
    </source>
</reference>
<feature type="compositionally biased region" description="Polar residues" evidence="1">
    <location>
        <begin position="211"/>
        <end position="227"/>
    </location>
</feature>
<dbReference type="HOGENOM" id="CLU_789538_0_0_6"/>
<evidence type="ECO:0000259" key="2">
    <source>
        <dbReference type="Pfam" id="PF14411"/>
    </source>
</evidence>
<evidence type="ECO:0000313" key="4">
    <source>
        <dbReference type="Proteomes" id="UP000002514"/>
    </source>
</evidence>
<feature type="domain" description="LHH" evidence="2">
    <location>
        <begin position="272"/>
        <end position="349"/>
    </location>
</feature>
<proteinExistence type="predicted"/>
<dbReference type="Proteomes" id="UP000002514">
    <property type="component" value="Chromosome"/>
</dbReference>
<dbReference type="Pfam" id="PF14411">
    <property type="entry name" value="LHH"/>
    <property type="match status" value="1"/>
</dbReference>
<dbReference type="STRING" id="243265.plu1140"/>
<evidence type="ECO:0000256" key="1">
    <source>
        <dbReference type="SAM" id="MobiDB-lite"/>
    </source>
</evidence>
<dbReference type="EMBL" id="BX571862">
    <property type="protein sequence ID" value="CAE13434.1"/>
    <property type="molecule type" value="Genomic_DNA"/>
</dbReference>
<name>Q7N7K5_PHOLL</name>
<dbReference type="InterPro" id="IPR026834">
    <property type="entry name" value="LHH"/>
</dbReference>
<dbReference type="AlphaFoldDB" id="Q7N7K5"/>
<feature type="compositionally biased region" description="Low complexity" evidence="1">
    <location>
        <begin position="192"/>
        <end position="207"/>
    </location>
</feature>